<dbReference type="AlphaFoldDB" id="A0A8E7KE17"/>
<dbReference type="PRINTS" id="PR01555">
    <property type="entry name" value="FIMBRIALPAPE"/>
</dbReference>
<keyword evidence="3" id="KW-0614">Plasmid</keyword>
<evidence type="ECO:0000313" key="3">
    <source>
        <dbReference type="EMBL" id="QVY01414.1"/>
    </source>
</evidence>
<geneLocation type="plasmid" evidence="3">
    <name>pCFSAN012622</name>
</geneLocation>
<feature type="signal peptide" evidence="1">
    <location>
        <begin position="1"/>
        <end position="22"/>
    </location>
</feature>
<gene>
    <name evidence="3" type="ORF">GJ28_22625</name>
</gene>
<evidence type="ECO:0000259" key="2">
    <source>
        <dbReference type="Pfam" id="PF00419"/>
    </source>
</evidence>
<dbReference type="SUPFAM" id="SSF49401">
    <property type="entry name" value="Bacterial adhesins"/>
    <property type="match status" value="1"/>
</dbReference>
<evidence type="ECO:0000256" key="1">
    <source>
        <dbReference type="SAM" id="SignalP"/>
    </source>
</evidence>
<feature type="domain" description="Fimbrial-type adhesion" evidence="2">
    <location>
        <begin position="28"/>
        <end position="173"/>
    </location>
</feature>
<dbReference type="Pfam" id="PF00419">
    <property type="entry name" value="Fimbrial"/>
    <property type="match status" value="1"/>
</dbReference>
<accession>A0A8E7KE17</accession>
<reference evidence="3" key="1">
    <citation type="submission" date="2014-06" db="EMBL/GenBank/DDBJ databases">
        <authorList>
            <person name="Strain E.A."/>
            <person name="Allard M.W."/>
            <person name="Payne J.S."/>
            <person name="Evans P.S."/>
            <person name="Timme R."/>
        </authorList>
    </citation>
    <scope>NUCLEOTIDE SEQUENCE</scope>
    <source>
        <plasmid evidence="3">pCFSAN012622</plasmid>
    </source>
</reference>
<dbReference type="PANTHER" id="PTHR33420">
    <property type="entry name" value="FIMBRIAL SUBUNIT ELFA-RELATED"/>
    <property type="match status" value="1"/>
</dbReference>
<dbReference type="PANTHER" id="PTHR33420:SF33">
    <property type="entry name" value="MINOR FIMBRIAL SUBUNIT"/>
    <property type="match status" value="1"/>
</dbReference>
<dbReference type="EMBL" id="CP075038">
    <property type="protein sequence ID" value="QVY01414.1"/>
    <property type="molecule type" value="Genomic_DNA"/>
</dbReference>
<reference evidence="3" key="2">
    <citation type="journal article" date="2015" name="Genome Announc.">
        <title>Draft Genome Sequence of Salmonella enterica subsp. enterica Serovar Give, Isolated from an Imported Chili Powder Product.</title>
        <authorList>
            <person name="Wang H."/>
            <person name="Chen Y."/>
            <person name="Ayers S."/>
            <person name="Melka D."/>
            <person name="Laasri A."/>
            <person name="Payne J.S."/>
            <person name="Zheng J."/>
            <person name="Son I."/>
            <person name="Timme R."/>
            <person name="Kastanis G."/>
            <person name="Hammack T.S."/>
            <person name="Strain E."/>
            <person name="Allard M.W."/>
            <person name="Evans P.S."/>
            <person name="Brown E.W."/>
        </authorList>
    </citation>
    <scope>NUCLEOTIDE SEQUENCE</scope>
    <source>
        <plasmid evidence="3">pCFSAN012622</plasmid>
    </source>
</reference>
<dbReference type="InterPro" id="IPR004086">
    <property type="entry name" value="P_pili_tip_fibrillum_PapE"/>
</dbReference>
<reference evidence="3" key="3">
    <citation type="submission" date="2021-05" db="EMBL/GenBank/DDBJ databases">
        <title>Whole genome PacBio Sequel sequence of Salmonella enterica subsp. enterica.</title>
        <authorList>
            <person name="Hoffmann M."/>
            <person name="Balkey M."/>
            <person name="Luo Y."/>
        </authorList>
    </citation>
    <scope>NUCLEOTIDE SEQUENCE</scope>
    <source>
        <plasmid evidence="3">pCFSAN012622</plasmid>
    </source>
</reference>
<dbReference type="GO" id="GO:0009289">
    <property type="term" value="C:pilus"/>
    <property type="evidence" value="ECO:0007669"/>
    <property type="project" value="InterPro"/>
</dbReference>
<protein>
    <submittedName>
        <fullName evidence="3">Type 1 fimbrial protein</fullName>
    </submittedName>
</protein>
<feature type="chain" id="PRO_5034123230" evidence="1">
    <location>
        <begin position="23"/>
        <end position="174"/>
    </location>
</feature>
<name>A0A8E7KE17_SALET</name>
<sequence>MKKRIAGLLVTVALLIPASAQATDNLLFRGNLVIPDCKVNGGGPIQTDWGDVEIQTLGMPNTPTHEKELSISVECPYSLGASKMTIRGDAHTLPGKKGLRTTKYNEGLLVYLRTKTADSWVSYNAEQNIPADSISGSGANKTLTMYASLGYYKTMEDLKPGPFTAGATLEMRYE</sequence>
<dbReference type="InterPro" id="IPR000259">
    <property type="entry name" value="Adhesion_dom_fimbrial"/>
</dbReference>
<organism evidence="3">
    <name type="scientific">Salmonella enterica subsp. enterica serovar Give</name>
    <dbReference type="NCBI Taxonomy" id="46626"/>
    <lineage>
        <taxon>Bacteria</taxon>
        <taxon>Pseudomonadati</taxon>
        <taxon>Pseudomonadota</taxon>
        <taxon>Gammaproteobacteria</taxon>
        <taxon>Enterobacterales</taxon>
        <taxon>Enterobacteriaceae</taxon>
        <taxon>Salmonella</taxon>
    </lineage>
</organism>
<dbReference type="GO" id="GO:0043709">
    <property type="term" value="P:cell adhesion involved in single-species biofilm formation"/>
    <property type="evidence" value="ECO:0007669"/>
    <property type="project" value="TreeGrafter"/>
</dbReference>
<dbReference type="Gene3D" id="2.60.40.1090">
    <property type="entry name" value="Fimbrial-type adhesion domain"/>
    <property type="match status" value="1"/>
</dbReference>
<proteinExistence type="predicted"/>
<dbReference type="InterPro" id="IPR050263">
    <property type="entry name" value="Bact_Fimbrial_Adh_Pro"/>
</dbReference>
<dbReference type="InterPro" id="IPR008966">
    <property type="entry name" value="Adhesion_dom_sf"/>
</dbReference>
<keyword evidence="1" id="KW-0732">Signal</keyword>
<dbReference type="InterPro" id="IPR036937">
    <property type="entry name" value="Adhesion_dom_fimbrial_sf"/>
</dbReference>